<comment type="caution">
    <text evidence="2">The sequence shown here is derived from an EMBL/GenBank/DDBJ whole genome shotgun (WGS) entry which is preliminary data.</text>
</comment>
<proteinExistence type="predicted"/>
<name>A0AAE3E6V6_9FIRM</name>
<dbReference type="Proteomes" id="UP001198200">
    <property type="component" value="Unassembled WGS sequence"/>
</dbReference>
<dbReference type="NCBIfam" id="TIGR00762">
    <property type="entry name" value="DegV"/>
    <property type="match status" value="1"/>
</dbReference>
<sequence length="276" mass="30432">MITRIISDSSCELFDSADGQFRTAPLTISTDERSFLDDANLNTREMLDYLSAHKGRSYTACPSIESWLSCFEGADVIYVAVMTSALSGTLNSALSAKSIYEQQHPEVKIHIFDTLTTGPELWLFIEKLEELVACGTSYDEVIRIADEYIHTTRLFFALKSLHNLAANGRINKAVASAIGILGISILSTASEEGRIHPIGKCRSSKKLVASIMEQFENAGYHGGKVRISHIENAALAESIQAEIYKKYPQADVQFRHCRGLCSYYAEKGGILIGCEC</sequence>
<dbReference type="RefSeq" id="WP_118612546.1">
    <property type="nucleotide sequence ID" value="NZ_JAJEQN010000061.1"/>
</dbReference>
<dbReference type="Gene3D" id="3.40.50.10440">
    <property type="entry name" value="Dihydroxyacetone kinase, domain 1"/>
    <property type="match status" value="1"/>
</dbReference>
<dbReference type="InterPro" id="IPR043168">
    <property type="entry name" value="DegV_C"/>
</dbReference>
<evidence type="ECO:0000313" key="3">
    <source>
        <dbReference type="Proteomes" id="UP001198200"/>
    </source>
</evidence>
<keyword evidence="1" id="KW-0446">Lipid-binding</keyword>
<gene>
    <name evidence="2" type="ORF">LKD48_15415</name>
</gene>
<dbReference type="PROSITE" id="PS51482">
    <property type="entry name" value="DEGV"/>
    <property type="match status" value="1"/>
</dbReference>
<dbReference type="InterPro" id="IPR050270">
    <property type="entry name" value="DegV_domain_contain"/>
</dbReference>
<evidence type="ECO:0000256" key="1">
    <source>
        <dbReference type="ARBA" id="ARBA00023121"/>
    </source>
</evidence>
<dbReference type="EMBL" id="JAJEQN010000061">
    <property type="protein sequence ID" value="MCC2222990.1"/>
    <property type="molecule type" value="Genomic_DNA"/>
</dbReference>
<dbReference type="Gene3D" id="2.20.28.50">
    <property type="entry name" value="degv family protein"/>
    <property type="match status" value="1"/>
</dbReference>
<protein>
    <submittedName>
        <fullName evidence="2">DegV family EDD domain-containing protein</fullName>
    </submittedName>
</protein>
<evidence type="ECO:0000313" key="2">
    <source>
        <dbReference type="EMBL" id="MCC2222990.1"/>
    </source>
</evidence>
<dbReference type="PANTHER" id="PTHR33434">
    <property type="entry name" value="DEGV DOMAIN-CONTAINING PROTEIN DR_1986-RELATED"/>
    <property type="match status" value="1"/>
</dbReference>
<organism evidence="2 3">
    <name type="scientific">Anthropogastromicrobium aceti</name>
    <dbReference type="NCBI Taxonomy" id="2981768"/>
    <lineage>
        <taxon>Bacteria</taxon>
        <taxon>Bacillati</taxon>
        <taxon>Bacillota</taxon>
        <taxon>Clostridia</taxon>
        <taxon>Lachnospirales</taxon>
        <taxon>Lachnospiraceae</taxon>
        <taxon>Anthropogastromicrobium</taxon>
    </lineage>
</organism>
<dbReference type="GO" id="GO:0008289">
    <property type="term" value="F:lipid binding"/>
    <property type="evidence" value="ECO:0007669"/>
    <property type="project" value="UniProtKB-KW"/>
</dbReference>
<dbReference type="InterPro" id="IPR003797">
    <property type="entry name" value="DegV"/>
</dbReference>
<keyword evidence="3" id="KW-1185">Reference proteome</keyword>
<dbReference type="Pfam" id="PF02645">
    <property type="entry name" value="DegV"/>
    <property type="match status" value="1"/>
</dbReference>
<dbReference type="Gene3D" id="3.30.1180.10">
    <property type="match status" value="1"/>
</dbReference>
<dbReference type="AlphaFoldDB" id="A0AAE3E6V6"/>
<dbReference type="SUPFAM" id="SSF82549">
    <property type="entry name" value="DAK1/DegV-like"/>
    <property type="match status" value="1"/>
</dbReference>
<accession>A0AAE3E6V6</accession>
<reference evidence="2 3" key="1">
    <citation type="submission" date="2021-10" db="EMBL/GenBank/DDBJ databases">
        <title>Anaerobic single-cell dispensing facilitates the cultivation of human gut bacteria.</title>
        <authorList>
            <person name="Afrizal A."/>
        </authorList>
    </citation>
    <scope>NUCLEOTIDE SEQUENCE [LARGE SCALE GENOMIC DNA]</scope>
    <source>
        <strain evidence="2 3">CLA-AA-H224</strain>
    </source>
</reference>
<dbReference type="PANTHER" id="PTHR33434:SF2">
    <property type="entry name" value="FATTY ACID-BINDING PROTEIN TM_1468"/>
    <property type="match status" value="1"/>
</dbReference>